<proteinExistence type="predicted"/>
<name>A0ABQ9VVR3_SAGOE</name>
<evidence type="ECO:0000313" key="1">
    <source>
        <dbReference type="EMBL" id="KAK2113465.1"/>
    </source>
</evidence>
<reference evidence="1 2" key="1">
    <citation type="submission" date="2023-05" db="EMBL/GenBank/DDBJ databases">
        <title>B98-5 Cell Line De Novo Hybrid Assembly: An Optical Mapping Approach.</title>
        <authorList>
            <person name="Kananen K."/>
            <person name="Auerbach J.A."/>
            <person name="Kautto E."/>
            <person name="Blachly J.S."/>
        </authorList>
    </citation>
    <scope>NUCLEOTIDE SEQUENCE [LARGE SCALE GENOMIC DNA]</scope>
    <source>
        <strain evidence="1">B95-8</strain>
        <tissue evidence="1">Cell line</tissue>
    </source>
</reference>
<sequence>MGGGCSGWRGRRPGLSGVLEMQEWKCEMYRDDKQVPSGAPSGSPKCVQPKVTVYPAQTQPLQHHNLLVCSDSCAEGKMTTFKEEPSAPVLQNEKLSHLALILPQERAFSGPGCYWFSNSAEMSSLVASSASALGLKSQQ</sequence>
<dbReference type="Proteomes" id="UP001266305">
    <property type="component" value="Unassembled WGS sequence"/>
</dbReference>
<evidence type="ECO:0000313" key="2">
    <source>
        <dbReference type="Proteomes" id="UP001266305"/>
    </source>
</evidence>
<organism evidence="1 2">
    <name type="scientific">Saguinus oedipus</name>
    <name type="common">Cotton-top tamarin</name>
    <name type="synonym">Oedipomidas oedipus</name>
    <dbReference type="NCBI Taxonomy" id="9490"/>
    <lineage>
        <taxon>Eukaryota</taxon>
        <taxon>Metazoa</taxon>
        <taxon>Chordata</taxon>
        <taxon>Craniata</taxon>
        <taxon>Vertebrata</taxon>
        <taxon>Euteleostomi</taxon>
        <taxon>Mammalia</taxon>
        <taxon>Eutheria</taxon>
        <taxon>Euarchontoglires</taxon>
        <taxon>Primates</taxon>
        <taxon>Haplorrhini</taxon>
        <taxon>Platyrrhini</taxon>
        <taxon>Cebidae</taxon>
        <taxon>Callitrichinae</taxon>
        <taxon>Saguinus</taxon>
    </lineage>
</organism>
<keyword evidence="2" id="KW-1185">Reference proteome</keyword>
<dbReference type="EMBL" id="JASSZA010000004">
    <property type="protein sequence ID" value="KAK2113465.1"/>
    <property type="molecule type" value="Genomic_DNA"/>
</dbReference>
<accession>A0ABQ9VVR3</accession>
<gene>
    <name evidence="1" type="ORF">P7K49_007731</name>
</gene>
<protein>
    <submittedName>
        <fullName evidence="1">Uncharacterized protein</fullName>
    </submittedName>
</protein>
<comment type="caution">
    <text evidence="1">The sequence shown here is derived from an EMBL/GenBank/DDBJ whole genome shotgun (WGS) entry which is preliminary data.</text>
</comment>